<keyword evidence="4 5" id="KW-0472">Membrane</keyword>
<proteinExistence type="predicted"/>
<gene>
    <name evidence="8" type="ORF">HG535_0B06170</name>
</gene>
<evidence type="ECO:0000259" key="7">
    <source>
        <dbReference type="Pfam" id="PF20520"/>
    </source>
</evidence>
<dbReference type="KEGG" id="zmk:HG535_0B06170"/>
<reference evidence="8 9" key="1">
    <citation type="submission" date="2020-07" db="EMBL/GenBank/DDBJ databases">
        <title>The yeast mating-type switching endonuclease HO is a domesticated member of an unorthodox homing genetic element family.</title>
        <authorList>
            <person name="Coughlan A.Y."/>
            <person name="Lombardi L."/>
            <person name="Braun-Galleani S."/>
            <person name="Martos A.R."/>
            <person name="Galeote V."/>
            <person name="Bigey F."/>
            <person name="Dequin S."/>
            <person name="Byrne K.P."/>
            <person name="Wolfe K.H."/>
        </authorList>
    </citation>
    <scope>NUCLEOTIDE SEQUENCE [LARGE SCALE GENOMIC DNA]</scope>
    <source>
        <strain evidence="8 9">NRRL Y-6702</strain>
    </source>
</reference>
<evidence type="ECO:0000256" key="2">
    <source>
        <dbReference type="ARBA" id="ARBA00022692"/>
    </source>
</evidence>
<evidence type="ECO:0000313" key="8">
    <source>
        <dbReference type="EMBL" id="QLG71573.1"/>
    </source>
</evidence>
<feature type="chain" id="PRO_5028960819" description="V-type proton ATPase subunit S1/VOA1 transmembrane domain-containing protein" evidence="6">
    <location>
        <begin position="26"/>
        <end position="262"/>
    </location>
</feature>
<keyword evidence="6" id="KW-0732">Signal</keyword>
<evidence type="ECO:0000256" key="5">
    <source>
        <dbReference type="SAM" id="Phobius"/>
    </source>
</evidence>
<evidence type="ECO:0000256" key="3">
    <source>
        <dbReference type="ARBA" id="ARBA00022989"/>
    </source>
</evidence>
<feature type="signal peptide" evidence="6">
    <location>
        <begin position="1"/>
        <end position="25"/>
    </location>
</feature>
<dbReference type="Proteomes" id="UP000509704">
    <property type="component" value="Chromosome 2"/>
</dbReference>
<dbReference type="OrthoDB" id="9985059at2759"/>
<keyword evidence="3 5" id="KW-1133">Transmembrane helix</keyword>
<dbReference type="GO" id="GO:0016020">
    <property type="term" value="C:membrane"/>
    <property type="evidence" value="ECO:0007669"/>
    <property type="project" value="UniProtKB-SubCell"/>
</dbReference>
<keyword evidence="2 5" id="KW-0812">Transmembrane</keyword>
<sequence length="262" mass="29603">MVVKSLKSLLFGVAVLLQLVALVTASTTYATIKSKSHPHGVKSISDLVEGASDVDPLVIFQFKEFPLLQEFSRFDESLPFLTYLFHRQDSVELNNQHMIHIDNKMVEFETFEILELPSSPSVHLYDKHLEGKQVILFDFQDAEYDIVELDEFLESIFGFVSQEYMSFDVDDVVLNINNDSKKSSTLQVWSSVSTGLKERKGTEKKPVDNDKLSDIWTEGLIMCLLVSLFLIVLLVIAISWVGSIDISYGALEKSTNPLKKSN</sequence>
<protein>
    <recommendedName>
        <fullName evidence="7">V-type proton ATPase subunit S1/VOA1 transmembrane domain-containing protein</fullName>
    </recommendedName>
</protein>
<evidence type="ECO:0000313" key="9">
    <source>
        <dbReference type="Proteomes" id="UP000509704"/>
    </source>
</evidence>
<dbReference type="Pfam" id="PF20520">
    <property type="entry name" value="Ac45-VOA1_TM"/>
    <property type="match status" value="1"/>
</dbReference>
<evidence type="ECO:0000256" key="1">
    <source>
        <dbReference type="ARBA" id="ARBA00004167"/>
    </source>
</evidence>
<accession>A0A7H9AZC9</accession>
<evidence type="ECO:0000256" key="4">
    <source>
        <dbReference type="ARBA" id="ARBA00023136"/>
    </source>
</evidence>
<feature type="domain" description="V-type proton ATPase subunit S1/VOA1 transmembrane" evidence="7">
    <location>
        <begin position="215"/>
        <end position="253"/>
    </location>
</feature>
<evidence type="ECO:0000256" key="6">
    <source>
        <dbReference type="SAM" id="SignalP"/>
    </source>
</evidence>
<keyword evidence="9" id="KW-1185">Reference proteome</keyword>
<name>A0A7H9AZC9_ZYGMR</name>
<organism evidence="8 9">
    <name type="scientific">Zygotorulaspora mrakii</name>
    <name type="common">Zygosaccharomyces mrakii</name>
    <dbReference type="NCBI Taxonomy" id="42260"/>
    <lineage>
        <taxon>Eukaryota</taxon>
        <taxon>Fungi</taxon>
        <taxon>Dikarya</taxon>
        <taxon>Ascomycota</taxon>
        <taxon>Saccharomycotina</taxon>
        <taxon>Saccharomycetes</taxon>
        <taxon>Saccharomycetales</taxon>
        <taxon>Saccharomycetaceae</taxon>
        <taxon>Zygotorulaspora</taxon>
    </lineage>
</organism>
<dbReference type="GeneID" id="59235235"/>
<feature type="transmembrane region" description="Helical" evidence="5">
    <location>
        <begin position="219"/>
        <end position="241"/>
    </location>
</feature>
<dbReference type="RefSeq" id="XP_037143301.1">
    <property type="nucleotide sequence ID" value="XM_037287406.1"/>
</dbReference>
<dbReference type="InterPro" id="IPR046756">
    <property type="entry name" value="VAS1/VOA1_TM"/>
</dbReference>
<dbReference type="EMBL" id="CP058605">
    <property type="protein sequence ID" value="QLG71573.1"/>
    <property type="molecule type" value="Genomic_DNA"/>
</dbReference>
<dbReference type="AlphaFoldDB" id="A0A7H9AZC9"/>
<comment type="subcellular location">
    <subcellularLocation>
        <location evidence="1">Membrane</location>
        <topology evidence="1">Single-pass membrane protein</topology>
    </subcellularLocation>
</comment>